<dbReference type="InterPro" id="IPR000415">
    <property type="entry name" value="Nitroreductase-like"/>
</dbReference>
<dbReference type="Gene3D" id="3.40.109.10">
    <property type="entry name" value="NADH Oxidase"/>
    <property type="match status" value="1"/>
</dbReference>
<dbReference type="AlphaFoldDB" id="A0A6J6DLL2"/>
<dbReference type="GO" id="GO:0016491">
    <property type="term" value="F:oxidoreductase activity"/>
    <property type="evidence" value="ECO:0007669"/>
    <property type="project" value="InterPro"/>
</dbReference>
<dbReference type="PANTHER" id="PTHR23026:SF123">
    <property type="entry name" value="NAD(P)H NITROREDUCTASE RV3131-RELATED"/>
    <property type="match status" value="1"/>
</dbReference>
<reference evidence="2" key="1">
    <citation type="submission" date="2020-05" db="EMBL/GenBank/DDBJ databases">
        <authorList>
            <person name="Chiriac C."/>
            <person name="Salcher M."/>
            <person name="Ghai R."/>
            <person name="Kavagutti S V."/>
        </authorList>
    </citation>
    <scope>NUCLEOTIDE SEQUENCE</scope>
</reference>
<dbReference type="Pfam" id="PF00881">
    <property type="entry name" value="Nitroreductase"/>
    <property type="match status" value="1"/>
</dbReference>
<protein>
    <submittedName>
        <fullName evidence="2">Unannotated protein</fullName>
    </submittedName>
</protein>
<dbReference type="EMBL" id="CAEZSR010000069">
    <property type="protein sequence ID" value="CAB4563749.1"/>
    <property type="molecule type" value="Genomic_DNA"/>
</dbReference>
<dbReference type="SUPFAM" id="SSF55469">
    <property type="entry name" value="FMN-dependent nitroreductase-like"/>
    <property type="match status" value="1"/>
</dbReference>
<organism evidence="2">
    <name type="scientific">freshwater metagenome</name>
    <dbReference type="NCBI Taxonomy" id="449393"/>
    <lineage>
        <taxon>unclassified sequences</taxon>
        <taxon>metagenomes</taxon>
        <taxon>ecological metagenomes</taxon>
    </lineage>
</organism>
<feature type="domain" description="Nitroreductase" evidence="1">
    <location>
        <begin position="11"/>
        <end position="175"/>
    </location>
</feature>
<name>A0A6J6DLL2_9ZZZZ</name>
<dbReference type="InterPro" id="IPR050627">
    <property type="entry name" value="Nitroreductase/BluB"/>
</dbReference>
<dbReference type="InterPro" id="IPR029479">
    <property type="entry name" value="Nitroreductase"/>
</dbReference>
<sequence length="208" mass="22834">MDVFEVMGTCRAIRQLKPDPVPPELIDRVLWAATRAPSPGNSQGWDFVVVDDPDARRTIGAAVREAMVDRVAAMPRPDRTTRLMLDGTARLVATFDQAPVIVFVTGGVIYPPQAPREAFTWSALYPAAQNIVLAARALGLGSVFTTLHHVADRTIRDTLGIPDHVRIAATIPIGWPDDGVQFGPVSRRPVEDFVHRNRWEGDKRGIGI</sequence>
<dbReference type="PANTHER" id="PTHR23026">
    <property type="entry name" value="NADPH NITROREDUCTASE"/>
    <property type="match status" value="1"/>
</dbReference>
<gene>
    <name evidence="2" type="ORF">UFOPK1493_01957</name>
</gene>
<evidence type="ECO:0000259" key="1">
    <source>
        <dbReference type="Pfam" id="PF00881"/>
    </source>
</evidence>
<evidence type="ECO:0000313" key="2">
    <source>
        <dbReference type="EMBL" id="CAB4563749.1"/>
    </source>
</evidence>
<accession>A0A6J6DLL2</accession>
<proteinExistence type="predicted"/>